<dbReference type="Pfam" id="PF01235">
    <property type="entry name" value="Na_Ala_symp"/>
    <property type="match status" value="1"/>
</dbReference>
<feature type="transmembrane region" description="Helical" evidence="8">
    <location>
        <begin position="424"/>
        <end position="444"/>
    </location>
</feature>
<dbReference type="PANTHER" id="PTHR30330:SF1">
    <property type="entry name" value="AMINO-ACID CARRIER PROTEIN ALST"/>
    <property type="match status" value="1"/>
</dbReference>
<protein>
    <submittedName>
        <fullName evidence="10">Na+/alanine symporter</fullName>
    </submittedName>
</protein>
<feature type="transmembrane region" description="Helical" evidence="8">
    <location>
        <begin position="15"/>
        <end position="34"/>
    </location>
</feature>
<keyword evidence="11" id="KW-1185">Reference proteome</keyword>
<dbReference type="GO" id="GO:0005283">
    <property type="term" value="F:amino acid:sodium symporter activity"/>
    <property type="evidence" value="ECO:0007669"/>
    <property type="project" value="InterPro"/>
</dbReference>
<reference evidence="10 11" key="1">
    <citation type="submission" date="2017-06" db="EMBL/GenBank/DDBJ databases">
        <authorList>
            <consortium name="Pathogen Informatics"/>
        </authorList>
    </citation>
    <scope>NUCLEOTIDE SEQUENCE [LARGE SCALE GENOMIC DNA]</scope>
    <source>
        <strain evidence="10 11">NCTC13039</strain>
    </source>
</reference>
<dbReference type="STRING" id="1121387.GCA_000429885_01323"/>
<evidence type="ECO:0000256" key="7">
    <source>
        <dbReference type="ARBA" id="ARBA00023136"/>
    </source>
</evidence>
<keyword evidence="3 8" id="KW-0813">Transport</keyword>
<evidence type="ECO:0000313" key="10">
    <source>
        <dbReference type="EMBL" id="SNV18200.1"/>
    </source>
</evidence>
<feature type="transmembrane region" description="Helical" evidence="8">
    <location>
        <begin position="97"/>
        <end position="120"/>
    </location>
</feature>
<evidence type="ECO:0000256" key="9">
    <source>
        <dbReference type="SAM" id="MobiDB-lite"/>
    </source>
</evidence>
<feature type="transmembrane region" description="Helical" evidence="8">
    <location>
        <begin position="302"/>
        <end position="320"/>
    </location>
</feature>
<dbReference type="PRINTS" id="PR00175">
    <property type="entry name" value="NAALASMPORT"/>
</dbReference>
<dbReference type="NCBIfam" id="TIGR00835">
    <property type="entry name" value="agcS"/>
    <property type="match status" value="1"/>
</dbReference>
<keyword evidence="4 8" id="KW-1003">Cell membrane</keyword>
<keyword evidence="8" id="KW-0769">Symport</keyword>
<dbReference type="RefSeq" id="WP_034401182.1">
    <property type="nucleotide sequence ID" value="NZ_JAAFNI010000001.1"/>
</dbReference>
<dbReference type="GO" id="GO:0005886">
    <property type="term" value="C:plasma membrane"/>
    <property type="evidence" value="ECO:0007669"/>
    <property type="project" value="UniProtKB-SubCell"/>
</dbReference>
<organism evidence="10 11">
    <name type="scientific">Dermatophilus congolensis</name>
    <dbReference type="NCBI Taxonomy" id="1863"/>
    <lineage>
        <taxon>Bacteria</taxon>
        <taxon>Bacillati</taxon>
        <taxon>Actinomycetota</taxon>
        <taxon>Actinomycetes</taxon>
        <taxon>Micrococcales</taxon>
        <taxon>Dermatophilaceae</taxon>
        <taxon>Dermatophilus</taxon>
    </lineage>
</organism>
<feature type="transmembrane region" description="Helical" evidence="8">
    <location>
        <begin position="180"/>
        <end position="201"/>
    </location>
</feature>
<dbReference type="AlphaFoldDB" id="A0A239V7M7"/>
<dbReference type="GeneID" id="63458681"/>
<dbReference type="KEGG" id="dco:SAMEA4475696_0392"/>
<evidence type="ECO:0000256" key="3">
    <source>
        <dbReference type="ARBA" id="ARBA00022448"/>
    </source>
</evidence>
<gene>
    <name evidence="10" type="ORF">SAMEA4475696_00392</name>
</gene>
<keyword evidence="7 8" id="KW-0472">Membrane</keyword>
<name>A0A239V7M7_9MICO</name>
<feature type="transmembrane region" description="Helical" evidence="8">
    <location>
        <begin position="146"/>
        <end position="165"/>
    </location>
</feature>
<accession>A0A239V7M7</accession>
<keyword evidence="5 8" id="KW-0812">Transmembrane</keyword>
<evidence type="ECO:0000256" key="5">
    <source>
        <dbReference type="ARBA" id="ARBA00022692"/>
    </source>
</evidence>
<dbReference type="PROSITE" id="PS00873">
    <property type="entry name" value="NA_ALANINE_SYMP"/>
    <property type="match status" value="1"/>
</dbReference>
<feature type="transmembrane region" description="Helical" evidence="8">
    <location>
        <begin position="213"/>
        <end position="235"/>
    </location>
</feature>
<evidence type="ECO:0000256" key="4">
    <source>
        <dbReference type="ARBA" id="ARBA00022475"/>
    </source>
</evidence>
<dbReference type="EMBL" id="LT906453">
    <property type="protein sequence ID" value="SNV18200.1"/>
    <property type="molecule type" value="Genomic_DNA"/>
</dbReference>
<keyword evidence="6 8" id="KW-1133">Transmembrane helix</keyword>
<evidence type="ECO:0000256" key="1">
    <source>
        <dbReference type="ARBA" id="ARBA00004651"/>
    </source>
</evidence>
<comment type="subcellular location">
    <subcellularLocation>
        <location evidence="1 8">Cell membrane</location>
        <topology evidence="1 8">Multi-pass membrane protein</topology>
    </subcellularLocation>
</comment>
<feature type="transmembrane region" description="Helical" evidence="8">
    <location>
        <begin position="364"/>
        <end position="385"/>
    </location>
</feature>
<comment type="similarity">
    <text evidence="2 8">Belongs to the alanine or glycine:cation symporter (AGCS) (TC 2.A.25) family.</text>
</comment>
<feature type="region of interest" description="Disordered" evidence="9">
    <location>
        <begin position="461"/>
        <end position="481"/>
    </location>
</feature>
<feature type="transmembrane region" description="Helical" evidence="8">
    <location>
        <begin position="397"/>
        <end position="418"/>
    </location>
</feature>
<feature type="transmembrane region" description="Helical" evidence="8">
    <location>
        <begin position="241"/>
        <end position="264"/>
    </location>
</feature>
<evidence type="ECO:0000256" key="8">
    <source>
        <dbReference type="RuleBase" id="RU363064"/>
    </source>
</evidence>
<feature type="transmembrane region" description="Helical" evidence="8">
    <location>
        <begin position="72"/>
        <end position="91"/>
    </location>
</feature>
<evidence type="ECO:0000256" key="6">
    <source>
        <dbReference type="ARBA" id="ARBA00022989"/>
    </source>
</evidence>
<dbReference type="InterPro" id="IPR001463">
    <property type="entry name" value="Na/Ala_symport"/>
</dbReference>
<dbReference type="Proteomes" id="UP000242637">
    <property type="component" value="Chromosome 1"/>
</dbReference>
<dbReference type="OrthoDB" id="9806926at2"/>
<sequence>MIDALTAYLGALNGFVYTYFLVALLIGGGLYFTLRTRAVQIRHFPHLLSHSLASRKGANGGISSFQAFAMGMATRIGIGNITGVALALVLGGPGAIFWMWVIAAVGMATSFFEATLAQVFKVSNTDGTYRGGTAYYLSYGLQSRSWGVGIAAALVFCMVIAMPMVQGNTIALALENAHGIPVWATGLLLMALTALVVFAGVRGVARTTEILSPLMAIGYVCIAVTVVVMNIGSVPGFLSDIISGAFGIRPGLAGVAGGVTAAVLNGAQRGLFTNEAGMATNPNAAATATVAHPVQQGFIQSLGVLVDSMIICTATAFIILSSGSSVYVPGVVPAASEAENAAASLTVNAVTSQLGSWAVWPMSIMIFFFGFSSILGAYAYASVNVDFLRGYNTRNRLAAALVVLTTGVGSVLALKTVWALMDTAMALTTLINIIGLIALSKWVVGALRDYEAQKAAGIDEPRFRGEGNSNLPRDIPTDVWK</sequence>
<evidence type="ECO:0000256" key="2">
    <source>
        <dbReference type="ARBA" id="ARBA00009261"/>
    </source>
</evidence>
<dbReference type="PANTHER" id="PTHR30330">
    <property type="entry name" value="AGSS FAMILY TRANSPORTER, SODIUM-ALANINE"/>
    <property type="match status" value="1"/>
</dbReference>
<evidence type="ECO:0000313" key="11">
    <source>
        <dbReference type="Proteomes" id="UP000242637"/>
    </source>
</evidence>
<proteinExistence type="inferred from homology"/>